<dbReference type="Pfam" id="PF00043">
    <property type="entry name" value="GST_C"/>
    <property type="match status" value="1"/>
</dbReference>
<dbReference type="EC" id="2.5.1.18" evidence="1"/>
<keyword evidence="6" id="KW-1185">Reference proteome</keyword>
<gene>
    <name evidence="5" type="ORF">GCM10009104_04470</name>
</gene>
<evidence type="ECO:0000313" key="6">
    <source>
        <dbReference type="Proteomes" id="UP001499915"/>
    </source>
</evidence>
<dbReference type="InterPro" id="IPR036282">
    <property type="entry name" value="Glutathione-S-Trfase_C_sf"/>
</dbReference>
<comment type="caution">
    <text evidence="5">The sequence shown here is derived from an EMBL/GenBank/DDBJ whole genome shotgun (WGS) entry which is preliminary data.</text>
</comment>
<dbReference type="PANTHER" id="PTHR43900">
    <property type="entry name" value="GLUTATHIONE S-TRANSFERASE RHO"/>
    <property type="match status" value="1"/>
</dbReference>
<evidence type="ECO:0000259" key="3">
    <source>
        <dbReference type="PROSITE" id="PS50404"/>
    </source>
</evidence>
<dbReference type="Gene3D" id="1.20.1050.10">
    <property type="match status" value="1"/>
</dbReference>
<dbReference type="CDD" id="cd00299">
    <property type="entry name" value="GST_C_family"/>
    <property type="match status" value="1"/>
</dbReference>
<protein>
    <recommendedName>
        <fullName evidence="1">glutathione transferase</fullName>
        <ecNumber evidence="1">2.5.1.18</ecNumber>
    </recommendedName>
</protein>
<dbReference type="InterPro" id="IPR040079">
    <property type="entry name" value="Glutathione_S-Trfase"/>
</dbReference>
<reference evidence="6" key="1">
    <citation type="journal article" date="2019" name="Int. J. Syst. Evol. Microbiol.">
        <title>The Global Catalogue of Microorganisms (GCM) 10K type strain sequencing project: providing services to taxonomists for standard genome sequencing and annotation.</title>
        <authorList>
            <consortium name="The Broad Institute Genomics Platform"/>
            <consortium name="The Broad Institute Genome Sequencing Center for Infectious Disease"/>
            <person name="Wu L."/>
            <person name="Ma J."/>
        </authorList>
    </citation>
    <scope>NUCLEOTIDE SEQUENCE [LARGE SCALE GENOMIC DNA]</scope>
    <source>
        <strain evidence="6">JCM 15134</strain>
    </source>
</reference>
<feature type="domain" description="GST N-terminal" evidence="3">
    <location>
        <begin position="3"/>
        <end position="85"/>
    </location>
</feature>
<evidence type="ECO:0000256" key="1">
    <source>
        <dbReference type="ARBA" id="ARBA00012452"/>
    </source>
</evidence>
<feature type="domain" description="GST C-terminal" evidence="4">
    <location>
        <begin position="90"/>
        <end position="211"/>
    </location>
</feature>
<dbReference type="Gene3D" id="3.40.30.10">
    <property type="entry name" value="Glutaredoxin"/>
    <property type="match status" value="1"/>
</dbReference>
<dbReference type="Proteomes" id="UP001499915">
    <property type="component" value="Unassembled WGS sequence"/>
</dbReference>
<dbReference type="InterPro" id="IPR010987">
    <property type="entry name" value="Glutathione-S-Trfase_C-like"/>
</dbReference>
<dbReference type="InterPro" id="IPR036249">
    <property type="entry name" value="Thioredoxin-like_sf"/>
</dbReference>
<accession>A0ABP3TCJ0</accession>
<dbReference type="SUPFAM" id="SSF52833">
    <property type="entry name" value="Thioredoxin-like"/>
    <property type="match status" value="1"/>
</dbReference>
<dbReference type="InterPro" id="IPR004045">
    <property type="entry name" value="Glutathione_S-Trfase_N"/>
</dbReference>
<dbReference type="SUPFAM" id="SSF47616">
    <property type="entry name" value="GST C-terminal domain-like"/>
    <property type="match status" value="1"/>
</dbReference>
<keyword evidence="2" id="KW-0808">Transferase</keyword>
<evidence type="ECO:0000259" key="4">
    <source>
        <dbReference type="PROSITE" id="PS50405"/>
    </source>
</evidence>
<name>A0ABP3TCJ0_9GAMM</name>
<dbReference type="PROSITE" id="PS50405">
    <property type="entry name" value="GST_CTER"/>
    <property type="match status" value="1"/>
</dbReference>
<dbReference type="InterPro" id="IPR004046">
    <property type="entry name" value="GST_C"/>
</dbReference>
<dbReference type="RefSeq" id="WP_343801619.1">
    <property type="nucleotide sequence ID" value="NZ_BAAAET010000001.1"/>
</dbReference>
<evidence type="ECO:0000313" key="5">
    <source>
        <dbReference type="EMBL" id="GAA0682649.1"/>
    </source>
</evidence>
<sequence length="211" mass="23569">MSDTVYIYGLGFSSFVRSVQLCCEEKGLAYQSGLAPNGIEIPFKSPEHLKLNPYGKMPVLLHNDLVLFETTTICRYLDQQFSGPALQPSDTRARALVDQCCAEIALYIDQALVRELLLEFAFPKGPDGSVRMDVVEEKLPAARVALTRVKELLGEKPFICGDSYTIADALLTPMLDYIAKLPMGQDLIRNGKLHAYLDRMRTRPSGQKILR</sequence>
<dbReference type="PROSITE" id="PS50404">
    <property type="entry name" value="GST_NTER"/>
    <property type="match status" value="1"/>
</dbReference>
<dbReference type="PANTHER" id="PTHR43900:SF3">
    <property type="entry name" value="GLUTATHIONE S-TRANSFERASE RHO"/>
    <property type="match status" value="1"/>
</dbReference>
<dbReference type="Pfam" id="PF13417">
    <property type="entry name" value="GST_N_3"/>
    <property type="match status" value="1"/>
</dbReference>
<dbReference type="EMBL" id="BAAAET010000001">
    <property type="protein sequence ID" value="GAA0682649.1"/>
    <property type="molecule type" value="Genomic_DNA"/>
</dbReference>
<evidence type="ECO:0000256" key="2">
    <source>
        <dbReference type="ARBA" id="ARBA00022679"/>
    </source>
</evidence>
<dbReference type="SFLD" id="SFLDG00358">
    <property type="entry name" value="Main_(cytGST)"/>
    <property type="match status" value="1"/>
</dbReference>
<proteinExistence type="predicted"/>
<dbReference type="SFLD" id="SFLDS00019">
    <property type="entry name" value="Glutathione_Transferase_(cytos"/>
    <property type="match status" value="1"/>
</dbReference>
<organism evidence="5 6">
    <name type="scientific">Marinobacterium maritimum</name>
    <dbReference type="NCBI Taxonomy" id="500162"/>
    <lineage>
        <taxon>Bacteria</taxon>
        <taxon>Pseudomonadati</taxon>
        <taxon>Pseudomonadota</taxon>
        <taxon>Gammaproteobacteria</taxon>
        <taxon>Oceanospirillales</taxon>
        <taxon>Oceanospirillaceae</taxon>
        <taxon>Marinobacterium</taxon>
    </lineage>
</organism>